<keyword evidence="3 6" id="KW-0561">Oxygen transport</keyword>
<evidence type="ECO:0000256" key="5">
    <source>
        <dbReference type="ARBA" id="ARBA00023004"/>
    </source>
</evidence>
<evidence type="ECO:0000256" key="6">
    <source>
        <dbReference type="RuleBase" id="RU000356"/>
    </source>
</evidence>
<dbReference type="GO" id="GO:0071500">
    <property type="term" value="P:cellular response to nitrosative stress"/>
    <property type="evidence" value="ECO:0007669"/>
    <property type="project" value="TreeGrafter"/>
</dbReference>
<dbReference type="GO" id="GO:0008941">
    <property type="term" value="F:nitric oxide dioxygenase NAD(P)H activity"/>
    <property type="evidence" value="ECO:0007669"/>
    <property type="project" value="TreeGrafter"/>
</dbReference>
<dbReference type="OrthoDB" id="3213438at2"/>
<evidence type="ECO:0000313" key="9">
    <source>
        <dbReference type="Proteomes" id="UP000257067"/>
    </source>
</evidence>
<dbReference type="InterPro" id="IPR012292">
    <property type="entry name" value="Globin/Proto"/>
</dbReference>
<evidence type="ECO:0000256" key="2">
    <source>
        <dbReference type="ARBA" id="ARBA00022617"/>
    </source>
</evidence>
<reference evidence="8 9" key="1">
    <citation type="submission" date="2018-04" db="EMBL/GenBank/DDBJ databases">
        <title>Novel Campyloabacter and Helicobacter Species and Strains.</title>
        <authorList>
            <person name="Mannion A.J."/>
            <person name="Shen Z."/>
            <person name="Fox J.G."/>
        </authorList>
    </citation>
    <scope>NUCLEOTIDE SEQUENCE [LARGE SCALE GENOMIC DNA]</scope>
    <source>
        <strain evidence="8 9">ATCC 700242</strain>
    </source>
</reference>
<dbReference type="GO" id="GO:0019825">
    <property type="term" value="F:oxygen binding"/>
    <property type="evidence" value="ECO:0007669"/>
    <property type="project" value="InterPro"/>
</dbReference>
<comment type="caution">
    <text evidence="8">The sequence shown here is derived from an EMBL/GenBank/DDBJ whole genome shotgun (WGS) entry which is preliminary data.</text>
</comment>
<dbReference type="PROSITE" id="PS01033">
    <property type="entry name" value="GLOBIN"/>
    <property type="match status" value="1"/>
</dbReference>
<sequence length="142" mass="16489">MLDQKTIEIVKSTAPILRERGEEITKEFYRDMFERYPEVKSMFDMNKQKDGSQPKALANAVWNAAINIDNMENMRAFVSKIGVTHVKSQVKPEHYPIVGECLLKAVKTVLNVDDEVINAWEKAYDELAKFYIQIEEELYQKA</sequence>
<dbReference type="PANTHER" id="PTHR43396:SF3">
    <property type="entry name" value="FLAVOHEMOPROTEIN"/>
    <property type="match status" value="1"/>
</dbReference>
<dbReference type="Gene3D" id="1.10.490.10">
    <property type="entry name" value="Globins"/>
    <property type="match status" value="1"/>
</dbReference>
<dbReference type="CDD" id="cd14778">
    <property type="entry name" value="VtHb-like_SDgb"/>
    <property type="match status" value="1"/>
</dbReference>
<organism evidence="8 9">
    <name type="scientific">Helicobacter cholecystus</name>
    <dbReference type="NCBI Taxonomy" id="45498"/>
    <lineage>
        <taxon>Bacteria</taxon>
        <taxon>Pseudomonadati</taxon>
        <taxon>Campylobacterota</taxon>
        <taxon>Epsilonproteobacteria</taxon>
        <taxon>Campylobacterales</taxon>
        <taxon>Helicobacteraceae</taxon>
        <taxon>Helicobacter</taxon>
    </lineage>
</organism>
<name>A0A3D8IW62_9HELI</name>
<evidence type="ECO:0000256" key="4">
    <source>
        <dbReference type="ARBA" id="ARBA00022723"/>
    </source>
</evidence>
<dbReference type="EMBL" id="NXLU01000003">
    <property type="protein sequence ID" value="RDU69263.1"/>
    <property type="molecule type" value="Genomic_DNA"/>
</dbReference>
<dbReference type="Pfam" id="PF00042">
    <property type="entry name" value="Globin"/>
    <property type="match status" value="1"/>
</dbReference>
<evidence type="ECO:0000313" key="8">
    <source>
        <dbReference type="EMBL" id="RDU69263.1"/>
    </source>
</evidence>
<comment type="similarity">
    <text evidence="1">In the C-terminal section; belongs to the flavoprotein pyridine nucleotide cytochrome reductase family.</text>
</comment>
<dbReference type="InterPro" id="IPR009050">
    <property type="entry name" value="Globin-like_sf"/>
</dbReference>
<dbReference type="PANTHER" id="PTHR43396">
    <property type="entry name" value="FLAVOHEMOPROTEIN"/>
    <property type="match status" value="1"/>
</dbReference>
<dbReference type="AlphaFoldDB" id="A0A3D8IW62"/>
<dbReference type="GO" id="GO:0005344">
    <property type="term" value="F:oxygen carrier activity"/>
    <property type="evidence" value="ECO:0007669"/>
    <property type="project" value="UniProtKB-KW"/>
</dbReference>
<keyword evidence="9" id="KW-1185">Reference proteome</keyword>
<keyword evidence="5" id="KW-0408">Iron</keyword>
<dbReference type="SUPFAM" id="SSF46458">
    <property type="entry name" value="Globin-like"/>
    <property type="match status" value="1"/>
</dbReference>
<evidence type="ECO:0000259" key="7">
    <source>
        <dbReference type="PROSITE" id="PS01033"/>
    </source>
</evidence>
<evidence type="ECO:0000256" key="1">
    <source>
        <dbReference type="ARBA" id="ARBA00006401"/>
    </source>
</evidence>
<keyword evidence="4" id="KW-0479">Metal-binding</keyword>
<comment type="similarity">
    <text evidence="6">Belongs to the globin family.</text>
</comment>
<dbReference type="GO" id="GO:0020037">
    <property type="term" value="F:heme binding"/>
    <property type="evidence" value="ECO:0007669"/>
    <property type="project" value="InterPro"/>
</dbReference>
<dbReference type="GO" id="GO:0046210">
    <property type="term" value="P:nitric oxide catabolic process"/>
    <property type="evidence" value="ECO:0007669"/>
    <property type="project" value="TreeGrafter"/>
</dbReference>
<feature type="domain" description="Globin" evidence="7">
    <location>
        <begin position="1"/>
        <end position="136"/>
    </location>
</feature>
<gene>
    <name evidence="8" type="ORF">CQA62_03755</name>
</gene>
<keyword evidence="2 6" id="KW-0349">Heme</keyword>
<keyword evidence="6" id="KW-0813">Transport</keyword>
<dbReference type="GO" id="GO:0046872">
    <property type="term" value="F:metal ion binding"/>
    <property type="evidence" value="ECO:0007669"/>
    <property type="project" value="UniProtKB-KW"/>
</dbReference>
<evidence type="ECO:0000256" key="3">
    <source>
        <dbReference type="ARBA" id="ARBA00022621"/>
    </source>
</evidence>
<dbReference type="Proteomes" id="UP000257067">
    <property type="component" value="Unassembled WGS sequence"/>
</dbReference>
<dbReference type="InterPro" id="IPR000971">
    <property type="entry name" value="Globin"/>
</dbReference>
<dbReference type="GO" id="GO:0071949">
    <property type="term" value="F:FAD binding"/>
    <property type="evidence" value="ECO:0007669"/>
    <property type="project" value="TreeGrafter"/>
</dbReference>
<proteinExistence type="inferred from homology"/>
<dbReference type="RefSeq" id="WP_104725101.1">
    <property type="nucleotide sequence ID" value="NZ_FZNE01000015.1"/>
</dbReference>
<accession>A0A3D8IW62</accession>
<dbReference type="FunFam" id="1.10.490.10:FF:000003">
    <property type="entry name" value="Flavohemoprotein"/>
    <property type="match status" value="1"/>
</dbReference>
<protein>
    <submittedName>
        <fullName evidence="8">Bacitracin resistance protein BacA</fullName>
    </submittedName>
</protein>